<dbReference type="SUPFAM" id="SSF55729">
    <property type="entry name" value="Acyl-CoA N-acyltransferases (Nat)"/>
    <property type="match status" value="1"/>
</dbReference>
<dbReference type="RefSeq" id="WP_202994530.1">
    <property type="nucleotide sequence ID" value="NZ_JAENHO010000007.1"/>
</dbReference>
<proteinExistence type="predicted"/>
<dbReference type="PANTHER" id="PTHR43877">
    <property type="entry name" value="AMINOALKYLPHOSPHONATE N-ACETYLTRANSFERASE-RELATED-RELATED"/>
    <property type="match status" value="1"/>
</dbReference>
<feature type="domain" description="N-acetyltransferase" evidence="3">
    <location>
        <begin position="3"/>
        <end position="150"/>
    </location>
</feature>
<name>A0ABS1VTZ2_9ACTN</name>
<accession>A0ABS1VTZ2</accession>
<evidence type="ECO:0000313" key="5">
    <source>
        <dbReference type="Proteomes" id="UP000598996"/>
    </source>
</evidence>
<reference evidence="4 5" key="1">
    <citation type="submission" date="2021-01" db="EMBL/GenBank/DDBJ databases">
        <title>Actinoplanes sp. nov. LDG1-01 isolated from lichen.</title>
        <authorList>
            <person name="Saeng-In P."/>
            <person name="Phongsopitanun W."/>
            <person name="Kanchanasin P."/>
            <person name="Yuki M."/>
            <person name="Kudo T."/>
            <person name="Ohkuma M."/>
            <person name="Tanasupawat S."/>
        </authorList>
    </citation>
    <scope>NUCLEOTIDE SEQUENCE [LARGE SCALE GENOMIC DNA]</scope>
    <source>
        <strain evidence="4 5">LDG1-01</strain>
    </source>
</reference>
<dbReference type="PANTHER" id="PTHR43877:SF2">
    <property type="entry name" value="AMINOALKYLPHOSPHONATE N-ACETYLTRANSFERASE-RELATED"/>
    <property type="match status" value="1"/>
</dbReference>
<evidence type="ECO:0000259" key="3">
    <source>
        <dbReference type="PROSITE" id="PS51186"/>
    </source>
</evidence>
<organism evidence="4 5">
    <name type="scientific">Paractinoplanes lichenicola</name>
    <dbReference type="NCBI Taxonomy" id="2802976"/>
    <lineage>
        <taxon>Bacteria</taxon>
        <taxon>Bacillati</taxon>
        <taxon>Actinomycetota</taxon>
        <taxon>Actinomycetes</taxon>
        <taxon>Micromonosporales</taxon>
        <taxon>Micromonosporaceae</taxon>
        <taxon>Paractinoplanes</taxon>
    </lineage>
</organism>
<keyword evidence="1" id="KW-0808">Transferase</keyword>
<dbReference type="PROSITE" id="PS51186">
    <property type="entry name" value="GNAT"/>
    <property type="match status" value="1"/>
</dbReference>
<comment type="caution">
    <text evidence="4">The sequence shown here is derived from an EMBL/GenBank/DDBJ whole genome shotgun (WGS) entry which is preliminary data.</text>
</comment>
<keyword evidence="2" id="KW-0012">Acyltransferase</keyword>
<dbReference type="Proteomes" id="UP000598996">
    <property type="component" value="Unassembled WGS sequence"/>
</dbReference>
<dbReference type="Pfam" id="PF00583">
    <property type="entry name" value="Acetyltransf_1"/>
    <property type="match status" value="1"/>
</dbReference>
<evidence type="ECO:0000256" key="2">
    <source>
        <dbReference type="ARBA" id="ARBA00023315"/>
    </source>
</evidence>
<evidence type="ECO:0000313" key="4">
    <source>
        <dbReference type="EMBL" id="MBL7257925.1"/>
    </source>
</evidence>
<dbReference type="EMBL" id="JAENHO010000007">
    <property type="protein sequence ID" value="MBL7257925.1"/>
    <property type="molecule type" value="Genomic_DNA"/>
</dbReference>
<dbReference type="InterPro" id="IPR000182">
    <property type="entry name" value="GNAT_dom"/>
</dbReference>
<dbReference type="CDD" id="cd04301">
    <property type="entry name" value="NAT_SF"/>
    <property type="match status" value="1"/>
</dbReference>
<gene>
    <name evidence="4" type="ORF">JKJ07_26835</name>
</gene>
<evidence type="ECO:0000256" key="1">
    <source>
        <dbReference type="ARBA" id="ARBA00022679"/>
    </source>
</evidence>
<keyword evidence="5" id="KW-1185">Reference proteome</keyword>
<dbReference type="InterPro" id="IPR050832">
    <property type="entry name" value="Bact_Acetyltransf"/>
</dbReference>
<dbReference type="Gene3D" id="3.40.630.30">
    <property type="match status" value="1"/>
</dbReference>
<protein>
    <submittedName>
        <fullName evidence="4">GNAT family N-acetyltransferase</fullName>
    </submittedName>
</protein>
<dbReference type="InterPro" id="IPR016181">
    <property type="entry name" value="Acyl_CoA_acyltransferase"/>
</dbReference>
<sequence length="150" mass="16463">MSVELRLASGAQDASLVRDLVDRAFTVYIARIGMKPRPMNADYDAIVAAGRCWVAVDAGEIVGMIHLETEAGHVEVETIAVSPAAQGRGVGVLLLALAESRARELGRPEVRLCTNVAMVENIAYYPRRGYVETHRSTEEGFDRVFFSKRL</sequence>